<protein>
    <recommendedName>
        <fullName evidence="3">Peptidase M11 gametolysin domain-containing protein</fullName>
    </recommendedName>
</protein>
<dbReference type="Proteomes" id="UP001244341">
    <property type="component" value="Chromosome 7b"/>
</dbReference>
<dbReference type="Gene3D" id="3.40.390.10">
    <property type="entry name" value="Collagenase (Catalytic Domain)"/>
    <property type="match status" value="1"/>
</dbReference>
<gene>
    <name evidence="1" type="ORF">OEZ85_012747</name>
</gene>
<dbReference type="EMBL" id="CP126214">
    <property type="protein sequence ID" value="WIA16014.1"/>
    <property type="molecule type" value="Genomic_DNA"/>
</dbReference>
<accession>A0ABY8U3I9</accession>
<evidence type="ECO:0008006" key="3">
    <source>
        <dbReference type="Google" id="ProtNLM"/>
    </source>
</evidence>
<proteinExistence type="predicted"/>
<dbReference type="SUPFAM" id="SSF55486">
    <property type="entry name" value="Metalloproteases ('zincins'), catalytic domain"/>
    <property type="match status" value="1"/>
</dbReference>
<keyword evidence="2" id="KW-1185">Reference proteome</keyword>
<evidence type="ECO:0000313" key="1">
    <source>
        <dbReference type="EMBL" id="WIA16014.1"/>
    </source>
</evidence>
<organism evidence="1 2">
    <name type="scientific">Tetradesmus obliquus</name>
    <name type="common">Green alga</name>
    <name type="synonym">Acutodesmus obliquus</name>
    <dbReference type="NCBI Taxonomy" id="3088"/>
    <lineage>
        <taxon>Eukaryota</taxon>
        <taxon>Viridiplantae</taxon>
        <taxon>Chlorophyta</taxon>
        <taxon>core chlorophytes</taxon>
        <taxon>Chlorophyceae</taxon>
        <taxon>CS clade</taxon>
        <taxon>Sphaeropleales</taxon>
        <taxon>Scenedesmaceae</taxon>
        <taxon>Tetradesmus</taxon>
    </lineage>
</organism>
<dbReference type="InterPro" id="IPR024079">
    <property type="entry name" value="MetalloPept_cat_dom_sf"/>
</dbReference>
<evidence type="ECO:0000313" key="2">
    <source>
        <dbReference type="Proteomes" id="UP001244341"/>
    </source>
</evidence>
<name>A0ABY8U3I9_TETOB</name>
<reference evidence="1 2" key="1">
    <citation type="submission" date="2023-05" db="EMBL/GenBank/DDBJ databases">
        <title>A 100% complete, gapless, phased diploid assembly of the Scenedesmus obliquus UTEX 3031 genome.</title>
        <authorList>
            <person name="Biondi T.C."/>
            <person name="Hanschen E.R."/>
            <person name="Kwon T."/>
            <person name="Eng W."/>
            <person name="Kruse C.P.S."/>
            <person name="Koehler S.I."/>
            <person name="Kunde Y."/>
            <person name="Gleasner C.D."/>
            <person name="You Mak K.T."/>
            <person name="Polle J."/>
            <person name="Hovde B.T."/>
            <person name="Starkenburg S.R."/>
        </authorList>
    </citation>
    <scope>NUCLEOTIDE SEQUENCE [LARGE SCALE GENOMIC DNA]</scope>
    <source>
        <strain evidence="1 2">DOE0152z</strain>
    </source>
</reference>
<sequence length="255" mass="27475">MQAPSLFAPVAAAEASIAAYAVDLPREVDVVVGQSTSGRSRPSLQVALVDKALLLSSPPALKLTLSGVAQELQAVQRSDLSNGAPATGEVSAASIQKPFSWIGEVAGLPGGMSSVVLLLDKQSNTVHGHIRFWDSDRQGFRAFKLDFSESGKSPDDVLKFMTMDPTIAAWRDELGADLVTMFTGLDKNVVKECGRGWIGGGQKYAMSIICRGCYDGYTMAHELGHNQGCHHNYNDQDVKTYKGFMAGDFAFGWRR</sequence>
<dbReference type="Pfam" id="PF13583">
    <property type="entry name" value="Reprolysin_4"/>
    <property type="match status" value="1"/>
</dbReference>